<comment type="caution">
    <text evidence="2">The sequence shown here is derived from an EMBL/GenBank/DDBJ whole genome shotgun (WGS) entry which is preliminary data.</text>
</comment>
<dbReference type="PANTHER" id="PTHR34293:SF1">
    <property type="entry name" value="HTH-TYPE TRANSCRIPTIONAL REGULATOR TRMBL2"/>
    <property type="match status" value="1"/>
</dbReference>
<dbReference type="SMART" id="SM00421">
    <property type="entry name" value="HTH_LUXR"/>
    <property type="match status" value="1"/>
</dbReference>
<dbReference type="PANTHER" id="PTHR34293">
    <property type="entry name" value="HTH-TYPE TRANSCRIPTIONAL REGULATOR TRMBL2"/>
    <property type="match status" value="1"/>
</dbReference>
<evidence type="ECO:0000259" key="1">
    <source>
        <dbReference type="SMART" id="SM00421"/>
    </source>
</evidence>
<dbReference type="Pfam" id="PF13384">
    <property type="entry name" value="HTH_23"/>
    <property type="match status" value="1"/>
</dbReference>
<dbReference type="Proteomes" id="UP000325849">
    <property type="component" value="Unassembled WGS sequence"/>
</dbReference>
<feature type="domain" description="HTH luxR-type" evidence="1">
    <location>
        <begin position="274"/>
        <end position="331"/>
    </location>
</feature>
<accession>A0A5N8VKH6</accession>
<gene>
    <name evidence="2" type="ORF">FNH09_25050</name>
</gene>
<dbReference type="InterPro" id="IPR000792">
    <property type="entry name" value="Tscrpt_reg_LuxR_C"/>
</dbReference>
<keyword evidence="3" id="KW-1185">Reference proteome</keyword>
<dbReference type="AlphaFoldDB" id="A0A5N8VKH6"/>
<dbReference type="EMBL" id="VJZD01000111">
    <property type="protein sequence ID" value="MPY34385.1"/>
    <property type="molecule type" value="Genomic_DNA"/>
</dbReference>
<dbReference type="InterPro" id="IPR036388">
    <property type="entry name" value="WH-like_DNA-bd_sf"/>
</dbReference>
<dbReference type="InterPro" id="IPR051797">
    <property type="entry name" value="TrmB-like"/>
</dbReference>
<dbReference type="GO" id="GO:0003677">
    <property type="term" value="F:DNA binding"/>
    <property type="evidence" value="ECO:0007669"/>
    <property type="project" value="InterPro"/>
</dbReference>
<reference evidence="2 3" key="1">
    <citation type="submission" date="2019-07" db="EMBL/GenBank/DDBJ databases">
        <title>New species of Amycolatopsis and Streptomyces.</title>
        <authorList>
            <person name="Duangmal K."/>
            <person name="Teo W.F.A."/>
            <person name="Lipun K."/>
        </authorList>
    </citation>
    <scope>NUCLEOTIDE SEQUENCE [LARGE SCALE GENOMIC DNA]</scope>
    <source>
        <strain evidence="2 3">NBRC 109810</strain>
    </source>
</reference>
<dbReference type="GO" id="GO:0006355">
    <property type="term" value="P:regulation of DNA-templated transcription"/>
    <property type="evidence" value="ECO:0007669"/>
    <property type="project" value="InterPro"/>
</dbReference>
<name>A0A5N8VKH6_9ACTN</name>
<proteinExistence type="predicted"/>
<dbReference type="InterPro" id="IPR016032">
    <property type="entry name" value="Sig_transdc_resp-reg_C-effctor"/>
</dbReference>
<dbReference type="OrthoDB" id="3369460at2"/>
<organism evidence="2 3">
    <name type="scientific">Streptomyces adustus</name>
    <dbReference type="NCBI Taxonomy" id="1609272"/>
    <lineage>
        <taxon>Bacteria</taxon>
        <taxon>Bacillati</taxon>
        <taxon>Actinomycetota</taxon>
        <taxon>Actinomycetes</taxon>
        <taxon>Kitasatosporales</taxon>
        <taxon>Streptomycetaceae</taxon>
        <taxon>Streptomyces</taxon>
    </lineage>
</organism>
<dbReference type="Gene3D" id="1.10.10.10">
    <property type="entry name" value="Winged helix-like DNA-binding domain superfamily/Winged helix DNA-binding domain"/>
    <property type="match status" value="2"/>
</dbReference>
<dbReference type="SUPFAM" id="SSF46894">
    <property type="entry name" value="C-terminal effector domain of the bipartite response regulators"/>
    <property type="match status" value="1"/>
</dbReference>
<protein>
    <submittedName>
        <fullName evidence="2">Helix-turn-helix transcriptional regulator</fullName>
    </submittedName>
</protein>
<evidence type="ECO:0000313" key="2">
    <source>
        <dbReference type="EMBL" id="MPY34385.1"/>
    </source>
</evidence>
<sequence length="337" mass="35846">MLSVLGLGPAEEEIYRLLVSRAGATADQLADETCRAPGETLKLLTALAARGLAAAAPDAADGLDGTDGEPGTVTVFTAAPPAVALGGTLRQRRDDLRAAEEALLALTEEYRNAASGGSIVEVITDPAAVRHRFMQLQESARHEIRAMMVPESTVVRREHNTAEDAGVRRGVLYRTIVQRDMLGQPGMVGEALAALASGQHVSVAESVPVKFMIADRELAMLPLLPGRRTAPASILVHHSGMLEALIAYFELAWERAYPLSPNTVDGDGVTEVRPDGLDEMDARVLALVLAGLTDQAAAGQLGVSRRTVQRRIGELMLKAGAESRIQLGWIAARRGWA</sequence>
<dbReference type="RefSeq" id="WP_152891755.1">
    <property type="nucleotide sequence ID" value="NZ_VJZD01000111.1"/>
</dbReference>
<evidence type="ECO:0000313" key="3">
    <source>
        <dbReference type="Proteomes" id="UP000325849"/>
    </source>
</evidence>